<dbReference type="HOGENOM" id="CLU_000445_90_10_11"/>
<dbReference type="STRING" id="408015.SXIM_23250"/>
<dbReference type="Pfam" id="PF00072">
    <property type="entry name" value="Response_reg"/>
    <property type="match status" value="1"/>
</dbReference>
<dbReference type="GO" id="GO:0006355">
    <property type="term" value="P:regulation of DNA-templated transcription"/>
    <property type="evidence" value="ECO:0007669"/>
    <property type="project" value="InterPro"/>
</dbReference>
<gene>
    <name evidence="8" type="ORF">SXIM_23250</name>
</gene>
<feature type="modified residue" description="4-aspartylphosphate" evidence="5">
    <location>
        <position position="60"/>
    </location>
</feature>
<accession>A0A0F7FV29</accession>
<dbReference type="SUPFAM" id="SSF46894">
    <property type="entry name" value="C-terminal effector domain of the bipartite response regulators"/>
    <property type="match status" value="1"/>
</dbReference>
<feature type="domain" description="Response regulatory" evidence="7">
    <location>
        <begin position="9"/>
        <end position="127"/>
    </location>
</feature>
<keyword evidence="3" id="KW-0238">DNA-binding</keyword>
<dbReference type="GO" id="GO:0000160">
    <property type="term" value="P:phosphorelay signal transduction system"/>
    <property type="evidence" value="ECO:0007669"/>
    <property type="project" value="InterPro"/>
</dbReference>
<dbReference type="Pfam" id="PF00196">
    <property type="entry name" value="GerE"/>
    <property type="match status" value="1"/>
</dbReference>
<dbReference type="KEGG" id="sxi:SXIM_23250"/>
<dbReference type="PROSITE" id="PS50110">
    <property type="entry name" value="RESPONSE_REGULATORY"/>
    <property type="match status" value="1"/>
</dbReference>
<protein>
    <submittedName>
        <fullName evidence="8">Two-component system response regulator</fullName>
    </submittedName>
</protein>
<organism evidence="8 9">
    <name type="scientific">Streptomyces xiamenensis</name>
    <dbReference type="NCBI Taxonomy" id="408015"/>
    <lineage>
        <taxon>Bacteria</taxon>
        <taxon>Bacillati</taxon>
        <taxon>Actinomycetota</taxon>
        <taxon>Actinomycetes</taxon>
        <taxon>Kitasatosporales</taxon>
        <taxon>Streptomycetaceae</taxon>
        <taxon>Streptomyces</taxon>
    </lineage>
</organism>
<dbReference type="PANTHER" id="PTHR43214">
    <property type="entry name" value="TWO-COMPONENT RESPONSE REGULATOR"/>
    <property type="match status" value="1"/>
</dbReference>
<evidence type="ECO:0000256" key="4">
    <source>
        <dbReference type="ARBA" id="ARBA00023163"/>
    </source>
</evidence>
<evidence type="ECO:0000313" key="8">
    <source>
        <dbReference type="EMBL" id="AKG43709.1"/>
    </source>
</evidence>
<name>A0A0F7FV29_9ACTN</name>
<dbReference type="InterPro" id="IPR058245">
    <property type="entry name" value="NreC/VraR/RcsB-like_REC"/>
</dbReference>
<feature type="domain" description="HTH luxR-type" evidence="6">
    <location>
        <begin position="156"/>
        <end position="221"/>
    </location>
</feature>
<reference evidence="8" key="1">
    <citation type="submission" date="2019-08" db="EMBL/GenBank/DDBJ databases">
        <title>Complete genome sequence of a mangrove-derived Streptomyces xiamenensis.</title>
        <authorList>
            <person name="Xu J."/>
        </authorList>
    </citation>
    <scope>NUCLEOTIDE SEQUENCE</scope>
    <source>
        <strain evidence="8">318</strain>
    </source>
</reference>
<evidence type="ECO:0000256" key="2">
    <source>
        <dbReference type="ARBA" id="ARBA00023015"/>
    </source>
</evidence>
<evidence type="ECO:0000259" key="7">
    <source>
        <dbReference type="PROSITE" id="PS50110"/>
    </source>
</evidence>
<dbReference type="InterPro" id="IPR001789">
    <property type="entry name" value="Sig_transdc_resp-reg_receiver"/>
</dbReference>
<dbReference type="PANTHER" id="PTHR43214:SF24">
    <property type="entry name" value="TRANSCRIPTIONAL REGULATORY PROTEIN NARL-RELATED"/>
    <property type="match status" value="1"/>
</dbReference>
<evidence type="ECO:0000313" key="9">
    <source>
        <dbReference type="Proteomes" id="UP000034034"/>
    </source>
</evidence>
<dbReference type="SUPFAM" id="SSF52172">
    <property type="entry name" value="CheY-like"/>
    <property type="match status" value="1"/>
</dbReference>
<dbReference type="SMART" id="SM00421">
    <property type="entry name" value="HTH_LUXR"/>
    <property type="match status" value="1"/>
</dbReference>
<evidence type="ECO:0000256" key="5">
    <source>
        <dbReference type="PROSITE-ProRule" id="PRU00169"/>
    </source>
</evidence>
<dbReference type="Gene3D" id="3.40.50.2300">
    <property type="match status" value="1"/>
</dbReference>
<sequence>MMNDGSRVRVVLADDQPVVRAGFRALLDLTEDLVVVAEAADGAQALAAVRTTRPDVVLMDIRMPRMDGLEAIRHIAADPALDAVRVLVLTTFEVDEYVFEALRSGAAGFLLKDIEPERLREAIRTVAQGHSLLAASVTRRVIEEFARLRTARPVDAERRLAVLTEREREVVSLVAAGLSNADIGARLFMSPLTAKTHVSRAMTKLGVRDRAQLVVLAYETGLVTAGAGRERRPAR</sequence>
<dbReference type="InterPro" id="IPR016032">
    <property type="entry name" value="Sig_transdc_resp-reg_C-effctor"/>
</dbReference>
<keyword evidence="2" id="KW-0805">Transcription regulation</keyword>
<dbReference type="CDD" id="cd17535">
    <property type="entry name" value="REC_NarL-like"/>
    <property type="match status" value="1"/>
</dbReference>
<dbReference type="CDD" id="cd06170">
    <property type="entry name" value="LuxR_C_like"/>
    <property type="match status" value="1"/>
</dbReference>
<dbReference type="InterPro" id="IPR039420">
    <property type="entry name" value="WalR-like"/>
</dbReference>
<keyword evidence="1 5" id="KW-0597">Phosphoprotein</keyword>
<dbReference type="InterPro" id="IPR011006">
    <property type="entry name" value="CheY-like_superfamily"/>
</dbReference>
<keyword evidence="4" id="KW-0804">Transcription</keyword>
<evidence type="ECO:0000256" key="1">
    <source>
        <dbReference type="ARBA" id="ARBA00022553"/>
    </source>
</evidence>
<dbReference type="PROSITE" id="PS50043">
    <property type="entry name" value="HTH_LUXR_2"/>
    <property type="match status" value="1"/>
</dbReference>
<dbReference type="InterPro" id="IPR000792">
    <property type="entry name" value="Tscrpt_reg_LuxR_C"/>
</dbReference>
<dbReference type="AlphaFoldDB" id="A0A0F7FV29"/>
<dbReference type="GO" id="GO:0003677">
    <property type="term" value="F:DNA binding"/>
    <property type="evidence" value="ECO:0007669"/>
    <property type="project" value="UniProtKB-KW"/>
</dbReference>
<dbReference type="PRINTS" id="PR00038">
    <property type="entry name" value="HTHLUXR"/>
</dbReference>
<dbReference type="EMBL" id="CP009922">
    <property type="protein sequence ID" value="AKG43709.1"/>
    <property type="molecule type" value="Genomic_DNA"/>
</dbReference>
<keyword evidence="9" id="KW-1185">Reference proteome</keyword>
<dbReference type="PATRIC" id="fig|408015.6.peg.2360"/>
<dbReference type="SMART" id="SM00448">
    <property type="entry name" value="REC"/>
    <property type="match status" value="1"/>
</dbReference>
<dbReference type="Proteomes" id="UP000034034">
    <property type="component" value="Chromosome"/>
</dbReference>
<proteinExistence type="predicted"/>
<evidence type="ECO:0000259" key="6">
    <source>
        <dbReference type="PROSITE" id="PS50043"/>
    </source>
</evidence>
<evidence type="ECO:0000256" key="3">
    <source>
        <dbReference type="ARBA" id="ARBA00023125"/>
    </source>
</evidence>